<sequence length="688" mass="76562">MAVQGLLRDLNHRVPLFRSMAHVTLADWMCTVNNCRHPFDGSSQQHTFTRQVGNIPVGWIAAHDSLRVSRVSIRCTDLSYYYSGDVSLTHIHNAVPVHLRADITSAMVASATRSGAGRLSDVARWSSPGHSSPPEIPHLLPRRREDIFSKRFKGRSVYQNWRFLEKWLSSFSLQSLLEAVLGHRDHVAEVPGCFDAHGRQMLSNGLVRDAAALADLWTLAVPTLVRQQWAEDAVLALCVPHVLVPVTDLVSSAVSARHVAASDGSQVPADARFRQRRSATFASVSPIGVVQGGLDLMGSSAGIAAAEVYGLVAAALLLQQVATAPTSPSRLAPSHPSAPSSSSSVQTTNYENTIFTDHLNSIRTIHTSIHAPFPAHQWDALPNRSLYRWLRHLLLQPYAPSLIYVKAHTQNLDIATKLNDCVDRLASSSHYGTLRPPPVPVPTFFMDHFTLHSPSDRYVDTSLPQYLENALRANWTLPPPLATLTLYADHSVPSHPYLRSPSAFSALSQLYIRSSQLATAVTMHRRRLLPDSSCRRGCPDAETEHHIFVRCPAFINLRDEAREAVVRDTITFLNDADVPLMDVRRVKRVAECLFRDHHRIWPQNLSKYFLGLVPLVPAINIHPNAAARKVSMAVGQIWHSAGIKLTARIWAEVLRWNRRGEKRRGDDVHRETVKRIKASLPSFDIDES</sequence>
<reference evidence="1" key="1">
    <citation type="submission" date="2023-03" db="EMBL/GenBank/DDBJ databases">
        <title>Massive genome expansion in bonnet fungi (Mycena s.s.) driven by repeated elements and novel gene families across ecological guilds.</title>
        <authorList>
            <consortium name="Lawrence Berkeley National Laboratory"/>
            <person name="Harder C.B."/>
            <person name="Miyauchi S."/>
            <person name="Viragh M."/>
            <person name="Kuo A."/>
            <person name="Thoen E."/>
            <person name="Andreopoulos B."/>
            <person name="Lu D."/>
            <person name="Skrede I."/>
            <person name="Drula E."/>
            <person name="Henrissat B."/>
            <person name="Morin E."/>
            <person name="Kohler A."/>
            <person name="Barry K."/>
            <person name="LaButti K."/>
            <person name="Morin E."/>
            <person name="Salamov A."/>
            <person name="Lipzen A."/>
            <person name="Mereny Z."/>
            <person name="Hegedus B."/>
            <person name="Baldrian P."/>
            <person name="Stursova M."/>
            <person name="Weitz H."/>
            <person name="Taylor A."/>
            <person name="Grigoriev I.V."/>
            <person name="Nagy L.G."/>
            <person name="Martin F."/>
            <person name="Kauserud H."/>
        </authorList>
    </citation>
    <scope>NUCLEOTIDE SEQUENCE</scope>
    <source>
        <strain evidence="1">9284</strain>
    </source>
</reference>
<protein>
    <submittedName>
        <fullName evidence="1">Uncharacterized protein</fullName>
    </submittedName>
</protein>
<evidence type="ECO:0000313" key="2">
    <source>
        <dbReference type="Proteomes" id="UP001221142"/>
    </source>
</evidence>
<organism evidence="1 2">
    <name type="scientific">Roridomyces roridus</name>
    <dbReference type="NCBI Taxonomy" id="1738132"/>
    <lineage>
        <taxon>Eukaryota</taxon>
        <taxon>Fungi</taxon>
        <taxon>Dikarya</taxon>
        <taxon>Basidiomycota</taxon>
        <taxon>Agaricomycotina</taxon>
        <taxon>Agaricomycetes</taxon>
        <taxon>Agaricomycetidae</taxon>
        <taxon>Agaricales</taxon>
        <taxon>Marasmiineae</taxon>
        <taxon>Mycenaceae</taxon>
        <taxon>Roridomyces</taxon>
    </lineage>
</organism>
<keyword evidence="2" id="KW-1185">Reference proteome</keyword>
<comment type="caution">
    <text evidence="1">The sequence shown here is derived from an EMBL/GenBank/DDBJ whole genome shotgun (WGS) entry which is preliminary data.</text>
</comment>
<dbReference type="EMBL" id="JARKIF010000010">
    <property type="protein sequence ID" value="KAJ7628797.1"/>
    <property type="molecule type" value="Genomic_DNA"/>
</dbReference>
<dbReference type="AlphaFoldDB" id="A0AAD7BRQ5"/>
<evidence type="ECO:0000313" key="1">
    <source>
        <dbReference type="EMBL" id="KAJ7628797.1"/>
    </source>
</evidence>
<accession>A0AAD7BRQ5</accession>
<proteinExistence type="predicted"/>
<gene>
    <name evidence="1" type="ORF">FB45DRAFT_919275</name>
</gene>
<name>A0AAD7BRQ5_9AGAR</name>
<dbReference type="Proteomes" id="UP001221142">
    <property type="component" value="Unassembled WGS sequence"/>
</dbReference>